<comment type="caution">
    <text evidence="2">The sequence shown here is derived from an EMBL/GenBank/DDBJ whole genome shotgun (WGS) entry which is preliminary data.</text>
</comment>
<dbReference type="EMBL" id="JYNV01000102">
    <property type="protein sequence ID" value="KZM26655.1"/>
    <property type="molecule type" value="Genomic_DNA"/>
</dbReference>
<dbReference type="AlphaFoldDB" id="A0A163JXQ5"/>
<evidence type="ECO:0000256" key="1">
    <source>
        <dbReference type="SAM" id="Coils"/>
    </source>
</evidence>
<feature type="coiled-coil region" evidence="1">
    <location>
        <begin position="280"/>
        <end position="307"/>
    </location>
</feature>
<keyword evidence="1" id="KW-0175">Coiled coil</keyword>
<dbReference type="InterPro" id="IPR011333">
    <property type="entry name" value="SKP1/BTB/POZ_sf"/>
</dbReference>
<dbReference type="STRING" id="5454.A0A163JXQ5"/>
<sequence length="319" mass="35476">MPSMETKDAETRAQPNPLRSCYAFTLVDVVSDLHLRLATVAGGFSILKDREDENDDADHFVSECRHHWGLTDGKEGKLEACGTISAMSESAGGEQLCLETDPDGDVVLRFSKPECNVSISFCVSSKILRLASPVFVRMLSPTFKEGHAFLHVDRVVIELKDNDPSLMELTLSILHHQADIGEHLANAKNLARLAIHCDEYDCIEASSPWAAAWFTKLEESKAFRPLYGFQLLAAYLFNNPSNFLKISKAAVSTLEPSCPAQWSQEEILALLPESVSNAVTENIESILDLMKDELQNAESRIREFHRCYEMAHLLCISCG</sequence>
<keyword evidence="3" id="KW-1185">Reference proteome</keyword>
<accession>A0A163JXQ5</accession>
<reference evidence="2 3" key="1">
    <citation type="journal article" date="2016" name="Sci. Rep.">
        <title>Draft genome sequencing and secretome analysis of fungal phytopathogen Ascochyta rabiei provides insight into the necrotrophic effector repertoire.</title>
        <authorList>
            <person name="Verma S."/>
            <person name="Gazara R.K."/>
            <person name="Nizam S."/>
            <person name="Parween S."/>
            <person name="Chattopadhyay D."/>
            <person name="Verma P.K."/>
        </authorList>
    </citation>
    <scope>NUCLEOTIDE SEQUENCE [LARGE SCALE GENOMIC DNA]</scope>
    <source>
        <strain evidence="2 3">ArDII</strain>
    </source>
</reference>
<gene>
    <name evidence="2" type="ORF">ST47_g2200</name>
</gene>
<evidence type="ECO:0000313" key="2">
    <source>
        <dbReference type="EMBL" id="KZM26655.1"/>
    </source>
</evidence>
<dbReference type="Proteomes" id="UP000076837">
    <property type="component" value="Unassembled WGS sequence"/>
</dbReference>
<name>A0A163JXQ5_DIDRA</name>
<protein>
    <recommendedName>
        <fullName evidence="4">BTB domain-containing protein</fullName>
    </recommendedName>
</protein>
<proteinExistence type="predicted"/>
<evidence type="ECO:0000313" key="3">
    <source>
        <dbReference type="Proteomes" id="UP000076837"/>
    </source>
</evidence>
<dbReference type="Gene3D" id="3.30.710.10">
    <property type="entry name" value="Potassium Channel Kv1.1, Chain A"/>
    <property type="match status" value="1"/>
</dbReference>
<evidence type="ECO:0008006" key="4">
    <source>
        <dbReference type="Google" id="ProtNLM"/>
    </source>
</evidence>
<organism evidence="2 3">
    <name type="scientific">Didymella rabiei</name>
    <name type="common">Chickpea ascochyta blight fungus</name>
    <name type="synonym">Mycosphaerella rabiei</name>
    <dbReference type="NCBI Taxonomy" id="5454"/>
    <lineage>
        <taxon>Eukaryota</taxon>
        <taxon>Fungi</taxon>
        <taxon>Dikarya</taxon>
        <taxon>Ascomycota</taxon>
        <taxon>Pezizomycotina</taxon>
        <taxon>Dothideomycetes</taxon>
        <taxon>Pleosporomycetidae</taxon>
        <taxon>Pleosporales</taxon>
        <taxon>Pleosporineae</taxon>
        <taxon>Didymellaceae</taxon>
        <taxon>Ascochyta</taxon>
    </lineage>
</organism>